<evidence type="ECO:0000256" key="2">
    <source>
        <dbReference type="ARBA" id="ARBA00022448"/>
    </source>
</evidence>
<evidence type="ECO:0000256" key="4">
    <source>
        <dbReference type="ARBA" id="ARBA00022692"/>
    </source>
</evidence>
<evidence type="ECO:0000259" key="8">
    <source>
        <dbReference type="PROSITE" id="PS50850"/>
    </source>
</evidence>
<feature type="domain" description="Major facilitator superfamily (MFS) profile" evidence="8">
    <location>
        <begin position="1"/>
        <end position="397"/>
    </location>
</feature>
<feature type="transmembrane region" description="Helical" evidence="7">
    <location>
        <begin position="42"/>
        <end position="60"/>
    </location>
</feature>
<evidence type="ECO:0000256" key="5">
    <source>
        <dbReference type="ARBA" id="ARBA00022989"/>
    </source>
</evidence>
<keyword evidence="2" id="KW-0813">Transport</keyword>
<feature type="transmembrane region" description="Helical" evidence="7">
    <location>
        <begin position="166"/>
        <end position="186"/>
    </location>
</feature>
<dbReference type="Gene3D" id="1.20.1250.20">
    <property type="entry name" value="MFS general substrate transporter like domains"/>
    <property type="match status" value="1"/>
</dbReference>
<dbReference type="PANTHER" id="PTHR43266">
    <property type="entry name" value="MACROLIDE-EFFLUX PROTEIN"/>
    <property type="match status" value="1"/>
</dbReference>
<comment type="subcellular location">
    <subcellularLocation>
        <location evidence="1">Cell membrane</location>
        <topology evidence="1">Multi-pass membrane protein</topology>
    </subcellularLocation>
</comment>
<keyword evidence="3" id="KW-1003">Cell membrane</keyword>
<evidence type="ECO:0000313" key="10">
    <source>
        <dbReference type="Proteomes" id="UP001236723"/>
    </source>
</evidence>
<feature type="transmembrane region" description="Helical" evidence="7">
    <location>
        <begin position="81"/>
        <end position="103"/>
    </location>
</feature>
<evidence type="ECO:0000256" key="7">
    <source>
        <dbReference type="SAM" id="Phobius"/>
    </source>
</evidence>
<dbReference type="PRINTS" id="PR01988">
    <property type="entry name" value="EXPORTERBACE"/>
</dbReference>
<gene>
    <name evidence="9" type="ORF">J2R98_001732</name>
</gene>
<feature type="transmembrane region" description="Helical" evidence="7">
    <location>
        <begin position="140"/>
        <end position="160"/>
    </location>
</feature>
<dbReference type="RefSeq" id="WP_307067999.1">
    <property type="nucleotide sequence ID" value="NZ_JAUSUP010000004.1"/>
</dbReference>
<dbReference type="CDD" id="cd06173">
    <property type="entry name" value="MFS_MefA_like"/>
    <property type="match status" value="1"/>
</dbReference>
<dbReference type="PROSITE" id="PS50850">
    <property type="entry name" value="MFS"/>
    <property type="match status" value="1"/>
</dbReference>
<feature type="transmembrane region" description="Helical" evidence="7">
    <location>
        <begin position="218"/>
        <end position="235"/>
    </location>
</feature>
<keyword evidence="10" id="KW-1185">Reference proteome</keyword>
<feature type="transmembrane region" description="Helical" evidence="7">
    <location>
        <begin position="255"/>
        <end position="277"/>
    </location>
</feature>
<feature type="transmembrane region" description="Helical" evidence="7">
    <location>
        <begin position="309"/>
        <end position="331"/>
    </location>
</feature>
<dbReference type="InterPro" id="IPR022324">
    <property type="entry name" value="Bacilysin_exporter_BacE_put"/>
</dbReference>
<protein>
    <submittedName>
        <fullName evidence="9">MFS family permease</fullName>
    </submittedName>
</protein>
<feature type="transmembrane region" description="Helical" evidence="7">
    <location>
        <begin position="109"/>
        <end position="128"/>
    </location>
</feature>
<evidence type="ECO:0000256" key="1">
    <source>
        <dbReference type="ARBA" id="ARBA00004651"/>
    </source>
</evidence>
<feature type="transmembrane region" description="Helical" evidence="7">
    <location>
        <begin position="12"/>
        <end position="36"/>
    </location>
</feature>
<dbReference type="InterPro" id="IPR020846">
    <property type="entry name" value="MFS_dom"/>
</dbReference>
<dbReference type="InterPro" id="IPR011701">
    <property type="entry name" value="MFS"/>
</dbReference>
<dbReference type="SUPFAM" id="SSF103473">
    <property type="entry name" value="MFS general substrate transporter"/>
    <property type="match status" value="1"/>
</dbReference>
<reference evidence="9 10" key="1">
    <citation type="submission" date="2023-07" db="EMBL/GenBank/DDBJ databases">
        <title>Genomic Encyclopedia of Type Strains, Phase IV (KMG-IV): sequencing the most valuable type-strain genomes for metagenomic binning, comparative biology and taxonomic classification.</title>
        <authorList>
            <person name="Goeker M."/>
        </authorList>
    </citation>
    <scope>NUCLEOTIDE SEQUENCE [LARGE SCALE GENOMIC DNA]</scope>
    <source>
        <strain evidence="9 10">DSM 15448</strain>
    </source>
</reference>
<dbReference type="EMBL" id="JAUSUP010000004">
    <property type="protein sequence ID" value="MDQ0351900.1"/>
    <property type="molecule type" value="Genomic_DNA"/>
</dbReference>
<dbReference type="InterPro" id="IPR036259">
    <property type="entry name" value="MFS_trans_sf"/>
</dbReference>
<keyword evidence="5 7" id="KW-1133">Transmembrane helix</keyword>
<evidence type="ECO:0000256" key="3">
    <source>
        <dbReference type="ARBA" id="ARBA00022475"/>
    </source>
</evidence>
<dbReference type="Proteomes" id="UP001236723">
    <property type="component" value="Unassembled WGS sequence"/>
</dbReference>
<sequence>MSHRLQQWKNPIVLLSSLGLANVGDFIYLVAINIIVYQMTGSATAVALLWIIGPLTNILTKFWTGSYIDYRSKRKIMIQTYIARGLLIMFIPLAPNVVAIYILLVFLSIARAFFGPSSMTYTTMLVPIDMRKRFNAIRSFTSSSAFIIGPSIGGSLILLTSVNATLWVNGFLFIIAALILIILPDLDEREKSSIPKLTIHQIKEDFSLVLKFFSENKYISFIYITFILIMVATFAMDSQEVVFTQQVIGLSEFEYSLLISITGIGSVTGGVVLSIFSKHFSLRYMIAVGVIMSSIGYLVYAFSWSFLSITAGFIVLGFFLVFLNAGITTFYQNNVPVELMGRVTSIIQLIQSIAQISLIMLVGFLGDVISLRVTIVSLASLMFISAVVYSLFIFKPNYKDCYKEDKEGV</sequence>
<name>A0ABU0DTX4_9BACI</name>
<proteinExistence type="predicted"/>
<feature type="transmembrane region" description="Helical" evidence="7">
    <location>
        <begin position="284"/>
        <end position="303"/>
    </location>
</feature>
<comment type="caution">
    <text evidence="9">The sequence shown here is derived from an EMBL/GenBank/DDBJ whole genome shotgun (WGS) entry which is preliminary data.</text>
</comment>
<keyword evidence="4 7" id="KW-0812">Transmembrane</keyword>
<dbReference type="PANTHER" id="PTHR43266:SF2">
    <property type="entry name" value="MAJOR FACILITATOR SUPERFAMILY (MFS) PROFILE DOMAIN-CONTAINING PROTEIN"/>
    <property type="match status" value="1"/>
</dbReference>
<dbReference type="Pfam" id="PF07690">
    <property type="entry name" value="MFS_1"/>
    <property type="match status" value="1"/>
</dbReference>
<evidence type="ECO:0000256" key="6">
    <source>
        <dbReference type="ARBA" id="ARBA00023136"/>
    </source>
</evidence>
<keyword evidence="6 7" id="KW-0472">Membrane</keyword>
<feature type="transmembrane region" description="Helical" evidence="7">
    <location>
        <begin position="343"/>
        <end position="365"/>
    </location>
</feature>
<feature type="transmembrane region" description="Helical" evidence="7">
    <location>
        <begin position="371"/>
        <end position="394"/>
    </location>
</feature>
<evidence type="ECO:0000313" key="9">
    <source>
        <dbReference type="EMBL" id="MDQ0351900.1"/>
    </source>
</evidence>
<organism evidence="9 10">
    <name type="scientific">Alkalibacillus filiformis</name>
    <dbReference type="NCBI Taxonomy" id="200990"/>
    <lineage>
        <taxon>Bacteria</taxon>
        <taxon>Bacillati</taxon>
        <taxon>Bacillota</taxon>
        <taxon>Bacilli</taxon>
        <taxon>Bacillales</taxon>
        <taxon>Bacillaceae</taxon>
        <taxon>Alkalibacillus</taxon>
    </lineage>
</organism>
<accession>A0ABU0DTX4</accession>